<protein>
    <recommendedName>
        <fullName evidence="4">Methyltransferase FkbM domain-containing protein</fullName>
    </recommendedName>
</protein>
<gene>
    <name evidence="2" type="ORF">CLODIP_2_CD12923</name>
</gene>
<dbReference type="GO" id="GO:0005794">
    <property type="term" value="C:Golgi apparatus"/>
    <property type="evidence" value="ECO:0007669"/>
    <property type="project" value="TreeGrafter"/>
</dbReference>
<dbReference type="InterPro" id="IPR053202">
    <property type="entry name" value="EGF_Rcpt_Signaling_Reg"/>
</dbReference>
<dbReference type="PANTHER" id="PTHR34009">
    <property type="entry name" value="PROTEIN STAR"/>
    <property type="match status" value="1"/>
</dbReference>
<dbReference type="GO" id="GO:0005789">
    <property type="term" value="C:endoplasmic reticulum membrane"/>
    <property type="evidence" value="ECO:0007669"/>
    <property type="project" value="TreeGrafter"/>
</dbReference>
<dbReference type="Proteomes" id="UP000494165">
    <property type="component" value="Unassembled WGS sequence"/>
</dbReference>
<accession>A0A8S1D451</accession>
<dbReference type="GO" id="GO:0031902">
    <property type="term" value="C:late endosome membrane"/>
    <property type="evidence" value="ECO:0007669"/>
    <property type="project" value="TreeGrafter"/>
</dbReference>
<dbReference type="GO" id="GO:0005886">
    <property type="term" value="C:plasma membrane"/>
    <property type="evidence" value="ECO:0007669"/>
    <property type="project" value="TreeGrafter"/>
</dbReference>
<keyword evidence="1" id="KW-0812">Transmembrane</keyword>
<dbReference type="AlphaFoldDB" id="A0A8S1D451"/>
<organism evidence="2 3">
    <name type="scientific">Cloeon dipterum</name>
    <dbReference type="NCBI Taxonomy" id="197152"/>
    <lineage>
        <taxon>Eukaryota</taxon>
        <taxon>Metazoa</taxon>
        <taxon>Ecdysozoa</taxon>
        <taxon>Arthropoda</taxon>
        <taxon>Hexapoda</taxon>
        <taxon>Insecta</taxon>
        <taxon>Pterygota</taxon>
        <taxon>Palaeoptera</taxon>
        <taxon>Ephemeroptera</taxon>
        <taxon>Pisciforma</taxon>
        <taxon>Baetidae</taxon>
        <taxon>Cloeon</taxon>
    </lineage>
</organism>
<dbReference type="PANTHER" id="PTHR34009:SF2">
    <property type="entry name" value="PROTEIN STAR"/>
    <property type="match status" value="1"/>
</dbReference>
<keyword evidence="1" id="KW-1133">Transmembrane helix</keyword>
<evidence type="ECO:0000313" key="3">
    <source>
        <dbReference type="Proteomes" id="UP000494165"/>
    </source>
</evidence>
<dbReference type="GO" id="GO:0016197">
    <property type="term" value="P:endosomal transport"/>
    <property type="evidence" value="ECO:0007669"/>
    <property type="project" value="TreeGrafter"/>
</dbReference>
<reference evidence="2 3" key="1">
    <citation type="submission" date="2020-04" db="EMBL/GenBank/DDBJ databases">
        <authorList>
            <person name="Alioto T."/>
            <person name="Alioto T."/>
            <person name="Gomez Garrido J."/>
        </authorList>
    </citation>
    <scope>NUCLEOTIDE SEQUENCE [LARGE SCALE GENOMIC DNA]</scope>
</reference>
<dbReference type="EMBL" id="CADEPI010000108">
    <property type="protein sequence ID" value="CAB3375186.1"/>
    <property type="molecule type" value="Genomic_DNA"/>
</dbReference>
<sequence length="299" mass="34535">MSRTQDLYLAAAAAIALWWTISLQMSVRSFVQEVTTFKLFVYQSHTYMKEVLSSFENTSHLEDESRPHFSFSHTERKLVSEFSQEDENLIQYIKHNLLIPPPMYVGLDWGFDRSRGILPAVMNYLKNMKGGFHVECCAFEGHYSQAHFLETHHHWEGLVIEEEPSKLAQLIKMKRNVSILPTCVSPEKKPVQMMLNLRPDGSSKMSDNGTLLQCMPLFSVLKAAGKSTIDFFSFYNEGRELEILKTLPFDKVNIKAIAVYRAQKNKDVSETLKTFMYGKGFYNVNITLEDYVFLRNENL</sequence>
<dbReference type="OrthoDB" id="6357215at2759"/>
<feature type="transmembrane region" description="Helical" evidence="1">
    <location>
        <begin position="7"/>
        <end position="27"/>
    </location>
</feature>
<evidence type="ECO:0000313" key="2">
    <source>
        <dbReference type="EMBL" id="CAB3375186.1"/>
    </source>
</evidence>
<evidence type="ECO:0000256" key="1">
    <source>
        <dbReference type="SAM" id="Phobius"/>
    </source>
</evidence>
<evidence type="ECO:0008006" key="4">
    <source>
        <dbReference type="Google" id="ProtNLM"/>
    </source>
</evidence>
<name>A0A8S1D451_9INSE</name>
<keyword evidence="3" id="KW-1185">Reference proteome</keyword>
<dbReference type="GO" id="GO:0006888">
    <property type="term" value="P:endoplasmic reticulum to Golgi vesicle-mediated transport"/>
    <property type="evidence" value="ECO:0007669"/>
    <property type="project" value="TreeGrafter"/>
</dbReference>
<keyword evidence="1" id="KW-0472">Membrane</keyword>
<proteinExistence type="predicted"/>
<comment type="caution">
    <text evidence="2">The sequence shown here is derived from an EMBL/GenBank/DDBJ whole genome shotgun (WGS) entry which is preliminary data.</text>
</comment>